<gene>
    <name evidence="1" type="ORF">BO94DRAFT_326079</name>
</gene>
<name>A0A317XBC0_9EURO</name>
<accession>A0A317XBC0</accession>
<dbReference type="AlphaFoldDB" id="A0A317XBC0"/>
<sequence>MMIGNSPRRHPPRASDFCLVLDCIHIVVAQITFSSYHEIIQPIKVLSPRSHTPPMIAVAYVSPDLLLGLCTLRMLYRNSGMQPWYDLYEPRLSEQETTQGMARLHRRKTTHIMQIYKLNWTPYLTTSPPCSLAWWRNRGERQHANVMFLRPEADFASSGWVV</sequence>
<dbReference type="EMBL" id="MSFK01000005">
    <property type="protein sequence ID" value="PWY94258.1"/>
    <property type="molecule type" value="Genomic_DNA"/>
</dbReference>
<protein>
    <submittedName>
        <fullName evidence="1">Uncharacterized protein</fullName>
    </submittedName>
</protein>
<proteinExistence type="predicted"/>
<dbReference type="Proteomes" id="UP000246702">
    <property type="component" value="Unassembled WGS sequence"/>
</dbReference>
<dbReference type="GeneID" id="37109082"/>
<evidence type="ECO:0000313" key="2">
    <source>
        <dbReference type="Proteomes" id="UP000246702"/>
    </source>
</evidence>
<keyword evidence="2" id="KW-1185">Reference proteome</keyword>
<comment type="caution">
    <text evidence="1">The sequence shown here is derived from an EMBL/GenBank/DDBJ whole genome shotgun (WGS) entry which is preliminary data.</text>
</comment>
<evidence type="ECO:0000313" key="1">
    <source>
        <dbReference type="EMBL" id="PWY94258.1"/>
    </source>
</evidence>
<reference evidence="1 2" key="1">
    <citation type="submission" date="2016-12" db="EMBL/GenBank/DDBJ databases">
        <title>The genomes of Aspergillus section Nigri reveals drivers in fungal speciation.</title>
        <authorList>
            <consortium name="DOE Joint Genome Institute"/>
            <person name="Vesth T.C."/>
            <person name="Nybo J."/>
            <person name="Theobald S."/>
            <person name="Brandl J."/>
            <person name="Frisvad J.C."/>
            <person name="Nielsen K.F."/>
            <person name="Lyhne E.K."/>
            <person name="Kogle M.E."/>
            <person name="Kuo A."/>
            <person name="Riley R."/>
            <person name="Clum A."/>
            <person name="Nolan M."/>
            <person name="Lipzen A."/>
            <person name="Salamov A."/>
            <person name="Henrissat B."/>
            <person name="Wiebenga A."/>
            <person name="De Vries R.P."/>
            <person name="Grigoriev I.V."/>
            <person name="Mortensen U.H."/>
            <person name="Andersen M.R."/>
            <person name="Baker S.E."/>
        </authorList>
    </citation>
    <scope>NUCLEOTIDE SEQUENCE [LARGE SCALE GENOMIC DNA]</scope>
    <source>
        <strain evidence="1 2">CBS 115572</strain>
    </source>
</reference>
<organism evidence="1 2">
    <name type="scientific">Aspergillus sclerotioniger CBS 115572</name>
    <dbReference type="NCBI Taxonomy" id="1450535"/>
    <lineage>
        <taxon>Eukaryota</taxon>
        <taxon>Fungi</taxon>
        <taxon>Dikarya</taxon>
        <taxon>Ascomycota</taxon>
        <taxon>Pezizomycotina</taxon>
        <taxon>Eurotiomycetes</taxon>
        <taxon>Eurotiomycetidae</taxon>
        <taxon>Eurotiales</taxon>
        <taxon>Aspergillaceae</taxon>
        <taxon>Aspergillus</taxon>
        <taxon>Aspergillus subgen. Circumdati</taxon>
    </lineage>
</organism>
<dbReference type="RefSeq" id="XP_025471019.1">
    <property type="nucleotide sequence ID" value="XM_025606939.1"/>
</dbReference>